<organism evidence="1 2">
    <name type="scientific">Streptomyces viridochromogenes</name>
    <dbReference type="NCBI Taxonomy" id="1938"/>
    <lineage>
        <taxon>Bacteria</taxon>
        <taxon>Bacillati</taxon>
        <taxon>Actinomycetota</taxon>
        <taxon>Actinomycetes</taxon>
        <taxon>Kitasatosporales</taxon>
        <taxon>Streptomycetaceae</taxon>
        <taxon>Streptomyces</taxon>
    </lineage>
</organism>
<comment type="caution">
    <text evidence="1">The sequence shown here is derived from an EMBL/GenBank/DDBJ whole genome shotgun (WGS) entry which is preliminary data.</text>
</comment>
<dbReference type="AlphaFoldDB" id="A0A0J8BYC2"/>
<dbReference type="EMBL" id="LFNT01000048">
    <property type="protein sequence ID" value="KMS70470.1"/>
    <property type="molecule type" value="Genomic_DNA"/>
</dbReference>
<gene>
    <name evidence="1" type="ORF">ACM01_31355</name>
</gene>
<dbReference type="Proteomes" id="UP000037432">
    <property type="component" value="Unassembled WGS sequence"/>
</dbReference>
<protein>
    <submittedName>
        <fullName evidence="1">Uncharacterized protein</fullName>
    </submittedName>
</protein>
<evidence type="ECO:0000313" key="2">
    <source>
        <dbReference type="Proteomes" id="UP000037432"/>
    </source>
</evidence>
<dbReference type="OrthoDB" id="4271765at2"/>
<dbReference type="RefSeq" id="WP_048584780.1">
    <property type="nucleotide sequence ID" value="NZ_LFNT01000048.1"/>
</dbReference>
<proteinExistence type="predicted"/>
<sequence>MTSRNTDPVQHPRKAAEAVRAFNHATQRTRDRHPDVAYPGTVYRAIGAFTSLAHRLPQSYDQIGAALADLHTAGRLIADYGTPTEHAVTVSEALREAEQHATAMAEALERAHRAASPLGYCGPIDDTDDDL</sequence>
<reference evidence="1 2" key="1">
    <citation type="submission" date="2015-06" db="EMBL/GenBank/DDBJ databases">
        <authorList>
            <person name="Ju K.-S."/>
            <person name="Doroghazi J.R."/>
            <person name="Metcalf W.W."/>
        </authorList>
    </citation>
    <scope>NUCLEOTIDE SEQUENCE [LARGE SCALE GENOMIC DNA]</scope>
    <source>
        <strain evidence="1 2">NRRL 3414</strain>
    </source>
</reference>
<dbReference type="PATRIC" id="fig|1938.3.peg.6174"/>
<accession>A0A0J8BYC2</accession>
<name>A0A0J8BYC2_STRVR</name>
<evidence type="ECO:0000313" key="1">
    <source>
        <dbReference type="EMBL" id="KMS70470.1"/>
    </source>
</evidence>